<protein>
    <submittedName>
        <fullName evidence="1">Uncharacterized protein</fullName>
    </submittedName>
</protein>
<dbReference type="EMBL" id="KB467909">
    <property type="protein sequence ID" value="PCH37172.1"/>
    <property type="molecule type" value="Genomic_DNA"/>
</dbReference>
<sequence>MPKISDLLTSNLAISSYLILPSPLILLHPGSTPSLNLNNTIHDHNSKVKCTERQWKVGNAISLLYPSQLLFEWSS</sequence>
<evidence type="ECO:0000313" key="2">
    <source>
        <dbReference type="Proteomes" id="UP000218811"/>
    </source>
</evidence>
<proteinExistence type="predicted"/>
<dbReference type="AlphaFoldDB" id="A0A2H3J4J0"/>
<keyword evidence="2" id="KW-1185">Reference proteome</keyword>
<reference evidence="1 2" key="1">
    <citation type="journal article" date="2012" name="Science">
        <title>The Paleozoic origin of enzymatic lignin decomposition reconstructed from 31 fungal genomes.</title>
        <authorList>
            <person name="Floudas D."/>
            <person name="Binder M."/>
            <person name="Riley R."/>
            <person name="Barry K."/>
            <person name="Blanchette R.A."/>
            <person name="Henrissat B."/>
            <person name="Martinez A.T."/>
            <person name="Otillar R."/>
            <person name="Spatafora J.W."/>
            <person name="Yadav J.S."/>
            <person name="Aerts A."/>
            <person name="Benoit I."/>
            <person name="Boyd A."/>
            <person name="Carlson A."/>
            <person name="Copeland A."/>
            <person name="Coutinho P.M."/>
            <person name="de Vries R.P."/>
            <person name="Ferreira P."/>
            <person name="Findley K."/>
            <person name="Foster B."/>
            <person name="Gaskell J."/>
            <person name="Glotzer D."/>
            <person name="Gorecki P."/>
            <person name="Heitman J."/>
            <person name="Hesse C."/>
            <person name="Hori C."/>
            <person name="Igarashi K."/>
            <person name="Jurgens J.A."/>
            <person name="Kallen N."/>
            <person name="Kersten P."/>
            <person name="Kohler A."/>
            <person name="Kuees U."/>
            <person name="Kumar T.K.A."/>
            <person name="Kuo A."/>
            <person name="LaButti K."/>
            <person name="Larrondo L.F."/>
            <person name="Lindquist E."/>
            <person name="Ling A."/>
            <person name="Lombard V."/>
            <person name="Lucas S."/>
            <person name="Lundell T."/>
            <person name="Martin R."/>
            <person name="McLaughlin D.J."/>
            <person name="Morgenstern I."/>
            <person name="Morin E."/>
            <person name="Murat C."/>
            <person name="Nagy L.G."/>
            <person name="Nolan M."/>
            <person name="Ohm R.A."/>
            <person name="Patyshakuliyeva A."/>
            <person name="Rokas A."/>
            <person name="Ruiz-Duenas F.J."/>
            <person name="Sabat G."/>
            <person name="Salamov A."/>
            <person name="Samejima M."/>
            <person name="Schmutz J."/>
            <person name="Slot J.C."/>
            <person name="St John F."/>
            <person name="Stenlid J."/>
            <person name="Sun H."/>
            <person name="Sun S."/>
            <person name="Syed K."/>
            <person name="Tsang A."/>
            <person name="Wiebenga A."/>
            <person name="Young D."/>
            <person name="Pisabarro A."/>
            <person name="Eastwood D.C."/>
            <person name="Martin F."/>
            <person name="Cullen D."/>
            <person name="Grigoriev I.V."/>
            <person name="Hibbett D.S."/>
        </authorList>
    </citation>
    <scope>NUCLEOTIDE SEQUENCE [LARGE SCALE GENOMIC DNA]</scope>
    <source>
        <strain evidence="1 2">MD-104</strain>
    </source>
</reference>
<accession>A0A2H3J4J0</accession>
<name>A0A2H3J4J0_WOLCO</name>
<gene>
    <name evidence="1" type="ORF">WOLCODRAFT_157876</name>
</gene>
<evidence type="ECO:0000313" key="1">
    <source>
        <dbReference type="EMBL" id="PCH37172.1"/>
    </source>
</evidence>
<organism evidence="1 2">
    <name type="scientific">Wolfiporia cocos (strain MD-104)</name>
    <name type="common">Brown rot fungus</name>
    <dbReference type="NCBI Taxonomy" id="742152"/>
    <lineage>
        <taxon>Eukaryota</taxon>
        <taxon>Fungi</taxon>
        <taxon>Dikarya</taxon>
        <taxon>Basidiomycota</taxon>
        <taxon>Agaricomycotina</taxon>
        <taxon>Agaricomycetes</taxon>
        <taxon>Polyporales</taxon>
        <taxon>Phaeolaceae</taxon>
        <taxon>Wolfiporia</taxon>
    </lineage>
</organism>
<dbReference type="Proteomes" id="UP000218811">
    <property type="component" value="Unassembled WGS sequence"/>
</dbReference>